<name>A0A940SSW8_9ENTE</name>
<feature type="transmembrane region" description="Helical" evidence="1">
    <location>
        <begin position="131"/>
        <end position="156"/>
    </location>
</feature>
<feature type="transmembrane region" description="Helical" evidence="1">
    <location>
        <begin position="176"/>
        <end position="203"/>
    </location>
</feature>
<evidence type="ECO:0000313" key="3">
    <source>
        <dbReference type="Proteomes" id="UP000674938"/>
    </source>
</evidence>
<feature type="transmembrane region" description="Helical" evidence="1">
    <location>
        <begin position="56"/>
        <end position="83"/>
    </location>
</feature>
<dbReference type="InterPro" id="IPR024529">
    <property type="entry name" value="ECF_trnsprt_substrate-spec"/>
</dbReference>
<dbReference type="Gene3D" id="1.10.1760.20">
    <property type="match status" value="1"/>
</dbReference>
<dbReference type="AlphaFoldDB" id="A0A940SSW8"/>
<keyword evidence="1" id="KW-1133">Transmembrane helix</keyword>
<evidence type="ECO:0000313" key="2">
    <source>
        <dbReference type="EMBL" id="MBP1039690.1"/>
    </source>
</evidence>
<feature type="transmembrane region" description="Helical" evidence="1">
    <location>
        <begin position="95"/>
        <end position="115"/>
    </location>
</feature>
<gene>
    <name evidence="2" type="ORF">I6N95_01585</name>
</gene>
<dbReference type="EMBL" id="JAEEGA010000001">
    <property type="protein sequence ID" value="MBP1039690.1"/>
    <property type="molecule type" value="Genomic_DNA"/>
</dbReference>
<feature type="transmembrane region" description="Helical" evidence="1">
    <location>
        <begin position="7"/>
        <end position="25"/>
    </location>
</feature>
<keyword evidence="1" id="KW-0812">Transmembrane</keyword>
<dbReference type="Pfam" id="PF12822">
    <property type="entry name" value="ECF_trnsprt"/>
    <property type="match status" value="1"/>
</dbReference>
<reference evidence="2" key="1">
    <citation type="submission" date="2020-12" db="EMBL/GenBank/DDBJ databases">
        <title>Vagococcus allomyrinae sp. nov. and Enterococcus lavae sp. nov., isolated from the larvae of Allomyrina dichotoma.</title>
        <authorList>
            <person name="Lee S.D."/>
        </authorList>
    </citation>
    <scope>NUCLEOTIDE SEQUENCE</scope>
    <source>
        <strain evidence="2">BWB3-3</strain>
    </source>
</reference>
<dbReference type="GO" id="GO:0022857">
    <property type="term" value="F:transmembrane transporter activity"/>
    <property type="evidence" value="ECO:0007669"/>
    <property type="project" value="InterPro"/>
</dbReference>
<organism evidence="2 3">
    <name type="scientific">Vagococcus allomyrinae</name>
    <dbReference type="NCBI Taxonomy" id="2794353"/>
    <lineage>
        <taxon>Bacteria</taxon>
        <taxon>Bacillati</taxon>
        <taxon>Bacillota</taxon>
        <taxon>Bacilli</taxon>
        <taxon>Lactobacillales</taxon>
        <taxon>Enterococcaceae</taxon>
        <taxon>Vagococcus</taxon>
    </lineage>
</organism>
<keyword evidence="1" id="KW-0472">Membrane</keyword>
<accession>A0A940SSW8</accession>
<proteinExistence type="predicted"/>
<sequence length="211" mass="22544">MNKTRQFTLTAIFLAIIFLLAFTPIGFINLGFIKATIVHVPVIIASIVLGPRIGALLGGAFGLTSLVINTMTPSILSFAFSPFIPVIGTQNGSPWALVIAFVPRILVGIVPFYVYQGLKKILVKQPKSQPVLLFLTGVAGSLVNTIFVMNLIYFLFRDSYAEARAIAVGGAVYKAVLTVILINGVPEAIVAGIATSAVASVLLRLMKQQQL</sequence>
<comment type="caution">
    <text evidence="2">The sequence shown here is derived from an EMBL/GenBank/DDBJ whole genome shotgun (WGS) entry which is preliminary data.</text>
</comment>
<protein>
    <submittedName>
        <fullName evidence="2">ECF transporter S component</fullName>
    </submittedName>
</protein>
<feature type="transmembrane region" description="Helical" evidence="1">
    <location>
        <begin position="31"/>
        <end position="49"/>
    </location>
</feature>
<evidence type="ECO:0000256" key="1">
    <source>
        <dbReference type="SAM" id="Phobius"/>
    </source>
</evidence>
<dbReference type="RefSeq" id="WP_209524582.1">
    <property type="nucleotide sequence ID" value="NZ_JAEEGA010000001.1"/>
</dbReference>
<keyword evidence="3" id="KW-1185">Reference proteome</keyword>
<dbReference type="Proteomes" id="UP000674938">
    <property type="component" value="Unassembled WGS sequence"/>
</dbReference>